<gene>
    <name evidence="9" type="ORF">SAMN02745116_01653</name>
</gene>
<dbReference type="Proteomes" id="UP000190328">
    <property type="component" value="Unassembled WGS sequence"/>
</dbReference>
<dbReference type="AlphaFoldDB" id="A0A1T4P4V9"/>
<sequence length="418" mass="46429">MNVQFKCFLFGQFVSGFTSMLVQYALIWYLTTEYGSATILSIATMLGILPMVVLGLFIGGIIDRFSRKNILMISDSCVALFAIVLFFSGEMVEKMPLVLIFIALGMRAGGQAFQQPTIQAIIPTMVEEKDFTKANGQFSAIGAINMVISPVAAAFLLTIFDIHQIVLLDIFGAMIGCGILLLLKLPQVVRKEEKPHPIADMKYGVNELWKIPAMRYSMMIALLCNFLFMPAVSFYPLMTTSYFHGTLAQVGIVEMLSGVGMVIGGVVIGSGIGMKNRIKMLAITFLFMGIVYSMTTFLPKNRDGLLIFMLISLIAGISFPVINASFFAILQETYKKEILGRIMAITFSLFNMATPLGLVLITPFAEKIGIHYTFLIATIGFFASAILCYKIKDVWTYEEVLMKKKKMEREQEESVLID</sequence>
<dbReference type="PANTHER" id="PTHR23513">
    <property type="entry name" value="INTEGRAL MEMBRANE EFFLUX PROTEIN-RELATED"/>
    <property type="match status" value="1"/>
</dbReference>
<accession>A0A1T4P4V9</accession>
<evidence type="ECO:0000256" key="6">
    <source>
        <dbReference type="ARBA" id="ARBA00023136"/>
    </source>
</evidence>
<evidence type="ECO:0000313" key="9">
    <source>
        <dbReference type="EMBL" id="SJZ86462.1"/>
    </source>
</evidence>
<feature type="transmembrane region" description="Helical" evidence="7">
    <location>
        <begin position="7"/>
        <end position="31"/>
    </location>
</feature>
<feature type="transmembrane region" description="Helical" evidence="7">
    <location>
        <begin position="370"/>
        <end position="389"/>
    </location>
</feature>
<reference evidence="10" key="1">
    <citation type="submission" date="2017-02" db="EMBL/GenBank/DDBJ databases">
        <authorList>
            <person name="Varghese N."/>
            <person name="Submissions S."/>
        </authorList>
    </citation>
    <scope>NUCLEOTIDE SEQUENCE [LARGE SCALE GENOMIC DNA]</scope>
    <source>
        <strain evidence="10">ATCC BAA-1030</strain>
    </source>
</reference>
<dbReference type="Pfam" id="PF07690">
    <property type="entry name" value="MFS_1"/>
    <property type="match status" value="1"/>
</dbReference>
<feature type="transmembrane region" description="Helical" evidence="7">
    <location>
        <begin position="37"/>
        <end position="58"/>
    </location>
</feature>
<proteinExistence type="predicted"/>
<dbReference type="EMBL" id="FUXI01000018">
    <property type="protein sequence ID" value="SJZ86462.1"/>
    <property type="molecule type" value="Genomic_DNA"/>
</dbReference>
<feature type="transmembrane region" description="Helical" evidence="7">
    <location>
        <begin position="216"/>
        <end position="235"/>
    </location>
</feature>
<evidence type="ECO:0000256" key="7">
    <source>
        <dbReference type="SAM" id="Phobius"/>
    </source>
</evidence>
<dbReference type="PROSITE" id="PS50850">
    <property type="entry name" value="MFS"/>
    <property type="match status" value="1"/>
</dbReference>
<keyword evidence="5 7" id="KW-1133">Transmembrane helix</keyword>
<evidence type="ECO:0000256" key="2">
    <source>
        <dbReference type="ARBA" id="ARBA00022448"/>
    </source>
</evidence>
<dbReference type="GO" id="GO:0022857">
    <property type="term" value="F:transmembrane transporter activity"/>
    <property type="evidence" value="ECO:0007669"/>
    <property type="project" value="InterPro"/>
</dbReference>
<evidence type="ECO:0000256" key="4">
    <source>
        <dbReference type="ARBA" id="ARBA00022692"/>
    </source>
</evidence>
<dbReference type="RefSeq" id="WP_078807585.1">
    <property type="nucleotide sequence ID" value="NZ_FUXI01000018.1"/>
</dbReference>
<name>A0A1T4P4V9_9ENTE</name>
<dbReference type="InterPro" id="IPR011701">
    <property type="entry name" value="MFS"/>
</dbReference>
<feature type="transmembrane region" description="Helical" evidence="7">
    <location>
        <begin position="342"/>
        <end position="364"/>
    </location>
</feature>
<feature type="transmembrane region" description="Helical" evidence="7">
    <location>
        <begin position="305"/>
        <end position="330"/>
    </location>
</feature>
<dbReference type="InterPro" id="IPR036259">
    <property type="entry name" value="MFS_trans_sf"/>
</dbReference>
<dbReference type="GO" id="GO:0005886">
    <property type="term" value="C:plasma membrane"/>
    <property type="evidence" value="ECO:0007669"/>
    <property type="project" value="UniProtKB-SubCell"/>
</dbReference>
<dbReference type="InterPro" id="IPR020846">
    <property type="entry name" value="MFS_dom"/>
</dbReference>
<keyword evidence="4 7" id="KW-0812">Transmembrane</keyword>
<dbReference type="CDD" id="cd06173">
    <property type="entry name" value="MFS_MefA_like"/>
    <property type="match status" value="1"/>
</dbReference>
<keyword evidence="6 7" id="KW-0472">Membrane</keyword>
<keyword evidence="3" id="KW-1003">Cell membrane</keyword>
<dbReference type="SUPFAM" id="SSF103473">
    <property type="entry name" value="MFS general substrate transporter"/>
    <property type="match status" value="1"/>
</dbReference>
<evidence type="ECO:0000256" key="3">
    <source>
        <dbReference type="ARBA" id="ARBA00022475"/>
    </source>
</evidence>
<dbReference type="OrthoDB" id="9775268at2"/>
<feature type="transmembrane region" description="Helical" evidence="7">
    <location>
        <begin position="247"/>
        <end position="268"/>
    </location>
</feature>
<evidence type="ECO:0000259" key="8">
    <source>
        <dbReference type="PROSITE" id="PS50850"/>
    </source>
</evidence>
<feature type="transmembrane region" description="Helical" evidence="7">
    <location>
        <begin position="280"/>
        <end position="299"/>
    </location>
</feature>
<protein>
    <submittedName>
        <fullName evidence="9">MFS transporter, DHA3 family, macrolide efflux protein</fullName>
    </submittedName>
</protein>
<evidence type="ECO:0000313" key="10">
    <source>
        <dbReference type="Proteomes" id="UP000190328"/>
    </source>
</evidence>
<dbReference type="STRING" id="263852.SAMN02745116_01653"/>
<keyword evidence="2" id="KW-0813">Transport</keyword>
<organism evidence="9 10">
    <name type="scientific">Pilibacter termitis</name>
    <dbReference type="NCBI Taxonomy" id="263852"/>
    <lineage>
        <taxon>Bacteria</taxon>
        <taxon>Bacillati</taxon>
        <taxon>Bacillota</taxon>
        <taxon>Bacilli</taxon>
        <taxon>Lactobacillales</taxon>
        <taxon>Enterococcaceae</taxon>
        <taxon>Pilibacter</taxon>
    </lineage>
</organism>
<feature type="transmembrane region" description="Helical" evidence="7">
    <location>
        <begin position="134"/>
        <end position="159"/>
    </location>
</feature>
<feature type="transmembrane region" description="Helical" evidence="7">
    <location>
        <begin position="165"/>
        <end position="183"/>
    </location>
</feature>
<dbReference type="PANTHER" id="PTHR23513:SF6">
    <property type="entry name" value="MAJOR FACILITATOR SUPERFAMILY ASSOCIATED DOMAIN-CONTAINING PROTEIN"/>
    <property type="match status" value="1"/>
</dbReference>
<evidence type="ECO:0000256" key="1">
    <source>
        <dbReference type="ARBA" id="ARBA00004651"/>
    </source>
</evidence>
<keyword evidence="10" id="KW-1185">Reference proteome</keyword>
<comment type="subcellular location">
    <subcellularLocation>
        <location evidence="1">Cell membrane</location>
        <topology evidence="1">Multi-pass membrane protein</topology>
    </subcellularLocation>
</comment>
<dbReference type="Gene3D" id="1.20.1250.20">
    <property type="entry name" value="MFS general substrate transporter like domains"/>
    <property type="match status" value="1"/>
</dbReference>
<feature type="domain" description="Major facilitator superfamily (MFS) profile" evidence="8">
    <location>
        <begin position="4"/>
        <end position="396"/>
    </location>
</feature>
<evidence type="ECO:0000256" key="5">
    <source>
        <dbReference type="ARBA" id="ARBA00022989"/>
    </source>
</evidence>